<dbReference type="InterPro" id="IPR027417">
    <property type="entry name" value="P-loop_NTPase"/>
</dbReference>
<dbReference type="SUPFAM" id="SSF52540">
    <property type="entry name" value="P-loop containing nucleoside triphosphate hydrolases"/>
    <property type="match status" value="1"/>
</dbReference>
<organism evidence="2 3">
    <name type="scientific">Candidatus Phytoplasma pruni</name>
    <dbReference type="NCBI Taxonomy" id="479893"/>
    <lineage>
        <taxon>Bacteria</taxon>
        <taxon>Bacillati</taxon>
        <taxon>Mycoplasmatota</taxon>
        <taxon>Mollicutes</taxon>
        <taxon>Acholeplasmatales</taxon>
        <taxon>Acholeplasmataceae</taxon>
        <taxon>Candidatus Phytoplasma</taxon>
        <taxon>16SrIII (X-disease group)</taxon>
    </lineage>
</organism>
<dbReference type="Gene3D" id="3.40.50.300">
    <property type="entry name" value="P-loop containing nucleotide triphosphate hydrolases"/>
    <property type="match status" value="1"/>
</dbReference>
<reference evidence="3" key="1">
    <citation type="submission" date="2015-05" db="EMBL/GenBank/DDBJ databases">
        <title>Draft genome sequence of 'Candidatus Phytoplasma Pruni' strain CX, a plant pathogenic bacterium.</title>
        <authorList>
            <person name="Lee I.-M."/>
            <person name="Bottner-Parker K.D."/>
            <person name="Shao J."/>
            <person name="Gundersen-Rindal D.E."/>
            <person name="Zhao Y."/>
            <person name="Davis R.E."/>
        </authorList>
    </citation>
    <scope>NUCLEOTIDE SEQUENCE [LARGE SCALE GENOMIC DNA]</scope>
    <source>
        <strain evidence="3">CX</strain>
    </source>
</reference>
<dbReference type="EMBL" id="LHCF01000018">
    <property type="protein sequence ID" value="KOR75298.1"/>
    <property type="molecule type" value="Genomic_DNA"/>
</dbReference>
<dbReference type="PANTHER" id="PTHR23077">
    <property type="entry name" value="AAA-FAMILY ATPASE"/>
    <property type="match status" value="1"/>
</dbReference>
<evidence type="ECO:0000259" key="1">
    <source>
        <dbReference type="Pfam" id="PF00004"/>
    </source>
</evidence>
<proteinExistence type="predicted"/>
<dbReference type="AlphaFoldDB" id="A0A0M1MZH0"/>
<dbReference type="InterPro" id="IPR050168">
    <property type="entry name" value="AAA_ATPase_domain"/>
</dbReference>
<protein>
    <submittedName>
        <fullName evidence="2">AAA+ ATPase</fullName>
    </submittedName>
</protein>
<dbReference type="GO" id="GO:0016887">
    <property type="term" value="F:ATP hydrolysis activity"/>
    <property type="evidence" value="ECO:0007669"/>
    <property type="project" value="InterPro"/>
</dbReference>
<dbReference type="CDD" id="cd19481">
    <property type="entry name" value="RecA-like_protease"/>
    <property type="match status" value="1"/>
</dbReference>
<sequence length="278" mass="32261">MNFYNITSAHSLKEIEEIFKKARRNSPSIVFADEAEELIKSRTSQNLETGDAKKTDTFLMELDGVNTDPENPIFFIAATNHLDKIDSAIQNRLDPIYLGYLNDVEREQYFIELSNKYKFAQNAKNHLKNKIIPRFKKAIENPIEFAKKIGKEQTSNDGKKFKFEIPAISKTEKEMKGSLMTSDDVLTDQSNRKKIEESYKVQYETDRIEEGLDISYLDKVKKHFFDIQTTRKIENFLSQAFLIAGNHSHTQILISDLEEASKEYFGPDLDYMNENLKM</sequence>
<gene>
    <name evidence="2" type="ORF">CPX_001730</name>
</gene>
<name>A0A0M1MZH0_9MOLU</name>
<dbReference type="STRING" id="479893.CPX_001730"/>
<evidence type="ECO:0000313" key="2">
    <source>
        <dbReference type="EMBL" id="KOR75298.1"/>
    </source>
</evidence>
<accession>A0A0M1MZH0</accession>
<dbReference type="InterPro" id="IPR003959">
    <property type="entry name" value="ATPase_AAA_core"/>
</dbReference>
<evidence type="ECO:0000313" key="3">
    <source>
        <dbReference type="Proteomes" id="UP000037386"/>
    </source>
</evidence>
<dbReference type="Proteomes" id="UP000037386">
    <property type="component" value="Unassembled WGS sequence"/>
</dbReference>
<dbReference type="PATRIC" id="fig|479893.3.peg.546"/>
<comment type="caution">
    <text evidence="2">The sequence shown here is derived from an EMBL/GenBank/DDBJ whole genome shotgun (WGS) entry which is preliminary data.</text>
</comment>
<dbReference type="Pfam" id="PF00004">
    <property type="entry name" value="AAA"/>
    <property type="match status" value="1"/>
</dbReference>
<feature type="domain" description="ATPase AAA-type core" evidence="1">
    <location>
        <begin position="9"/>
        <end position="96"/>
    </location>
</feature>
<dbReference type="GO" id="GO:0005524">
    <property type="term" value="F:ATP binding"/>
    <property type="evidence" value="ECO:0007669"/>
    <property type="project" value="InterPro"/>
</dbReference>